<feature type="transmembrane region" description="Helical" evidence="6">
    <location>
        <begin position="183"/>
        <end position="205"/>
    </location>
</feature>
<dbReference type="GO" id="GO:0022857">
    <property type="term" value="F:transmembrane transporter activity"/>
    <property type="evidence" value="ECO:0007669"/>
    <property type="project" value="InterPro"/>
</dbReference>
<evidence type="ECO:0000313" key="8">
    <source>
        <dbReference type="EMBL" id="EFC44037.1"/>
    </source>
</evidence>
<organism evidence="9">
    <name type="scientific">Naegleria gruberi</name>
    <name type="common">Amoeba</name>
    <dbReference type="NCBI Taxonomy" id="5762"/>
    <lineage>
        <taxon>Eukaryota</taxon>
        <taxon>Discoba</taxon>
        <taxon>Heterolobosea</taxon>
        <taxon>Tetramitia</taxon>
        <taxon>Eutetramitia</taxon>
        <taxon>Vahlkampfiidae</taxon>
        <taxon>Naegleria</taxon>
    </lineage>
</organism>
<dbReference type="SUPFAM" id="SSF103473">
    <property type="entry name" value="MFS general substrate transporter"/>
    <property type="match status" value="1"/>
</dbReference>
<accession>D2VGW3</accession>
<dbReference type="InterPro" id="IPR020846">
    <property type="entry name" value="MFS_dom"/>
</dbReference>
<feature type="transmembrane region" description="Helical" evidence="6">
    <location>
        <begin position="355"/>
        <end position="374"/>
    </location>
</feature>
<dbReference type="RefSeq" id="XP_002676781.1">
    <property type="nucleotide sequence ID" value="XM_002676735.1"/>
</dbReference>
<protein>
    <submittedName>
        <fullName evidence="8">Predicted protein</fullName>
    </submittedName>
</protein>
<dbReference type="KEGG" id="ngr:NAEGRDRAFT_1151"/>
<reference evidence="8 9" key="1">
    <citation type="journal article" date="2010" name="Cell">
        <title>The genome of Naegleria gruberi illuminates early eukaryotic versatility.</title>
        <authorList>
            <person name="Fritz-Laylin L.K."/>
            <person name="Prochnik S.E."/>
            <person name="Ginger M.L."/>
            <person name="Dacks J.B."/>
            <person name="Carpenter M.L."/>
            <person name="Field M.C."/>
            <person name="Kuo A."/>
            <person name="Paredez A."/>
            <person name="Chapman J."/>
            <person name="Pham J."/>
            <person name="Shu S."/>
            <person name="Neupane R."/>
            <person name="Cipriano M."/>
            <person name="Mancuso J."/>
            <person name="Tu H."/>
            <person name="Salamov A."/>
            <person name="Lindquist E."/>
            <person name="Shapiro H."/>
            <person name="Lucas S."/>
            <person name="Grigoriev I.V."/>
            <person name="Cande W.Z."/>
            <person name="Fulton C."/>
            <person name="Rokhsar D.S."/>
            <person name="Dawson S.C."/>
        </authorList>
    </citation>
    <scope>NUCLEOTIDE SEQUENCE [LARGE SCALE GENOMIC DNA]</scope>
    <source>
        <strain evidence="8 9">NEG-M</strain>
    </source>
</reference>
<feature type="transmembrane region" description="Helical" evidence="6">
    <location>
        <begin position="85"/>
        <end position="109"/>
    </location>
</feature>
<evidence type="ECO:0000313" key="9">
    <source>
        <dbReference type="Proteomes" id="UP000006671"/>
    </source>
</evidence>
<feature type="transmembrane region" description="Helical" evidence="6">
    <location>
        <begin position="441"/>
        <end position="462"/>
    </location>
</feature>
<dbReference type="InParanoid" id="D2VGW3"/>
<dbReference type="PROSITE" id="PS50850">
    <property type="entry name" value="MFS"/>
    <property type="match status" value="1"/>
</dbReference>
<dbReference type="PANTHER" id="PTHR23511:SF34">
    <property type="entry name" value="SYNAPTIC VESICLE GLYCOPROTEIN 2"/>
    <property type="match status" value="1"/>
</dbReference>
<keyword evidence="5 6" id="KW-0472">Membrane</keyword>
<sequence length="473" mass="53649">TITYDEAINELGFGLFQILLMQVCGAGCLFDGIELSLISFVIPGIKQQWNLNAIETGALGSIVFFGMMFGAWFGGFLSDKFGRKLVFCSSIFISSVFLLASCFSVHLGMLITLRFFVGVGLGAMVPCDFSLMLEFLPSKNRGALLGLLQIYWSVGAALECLISYLCIEVISKQFEKGNLLNDGWRWCMFFSSIFGFLIFFLRLFVPESPRFYLIKRNFEKVDQVIEKISKLNRKSLNDKKVRLATTTRTQSSMKLFSKSRDFQIEMTHQEEFKSLTIFNQFKMLFSKEFLFSTILLFIIWFMLSYGGWGFNFLIPIVFEKIQHNNVYLNSFYVTSVGFISNILTLFIIDKMSRRTLMGITFIFTGIFTALVGVSNNPYSVLTFSMLANFMSSFPWALLYTYTPEFYPTSIRTTGMGACSVFTRLAGAITPMFGTLVLESGYFIPFLTYGIALIIAGICSFLLRKETLNSTLQD</sequence>
<dbReference type="Pfam" id="PF00083">
    <property type="entry name" value="Sugar_tr"/>
    <property type="match status" value="1"/>
</dbReference>
<keyword evidence="2" id="KW-0813">Transport</keyword>
<dbReference type="PROSITE" id="PS00217">
    <property type="entry name" value="SUGAR_TRANSPORT_2"/>
    <property type="match status" value="1"/>
</dbReference>
<dbReference type="InterPro" id="IPR005829">
    <property type="entry name" value="Sugar_transporter_CS"/>
</dbReference>
<dbReference type="Gene3D" id="1.20.1250.20">
    <property type="entry name" value="MFS general substrate transporter like domains"/>
    <property type="match status" value="1"/>
</dbReference>
<feature type="transmembrane region" description="Helical" evidence="6">
    <location>
        <begin position="115"/>
        <end position="136"/>
    </location>
</feature>
<feature type="transmembrane region" description="Helical" evidence="6">
    <location>
        <begin position="289"/>
        <end position="310"/>
    </location>
</feature>
<keyword evidence="3 6" id="KW-0812">Transmembrane</keyword>
<dbReference type="eggNOG" id="KOG0253">
    <property type="taxonomic scope" value="Eukaryota"/>
</dbReference>
<evidence type="ECO:0000256" key="1">
    <source>
        <dbReference type="ARBA" id="ARBA00004141"/>
    </source>
</evidence>
<feature type="non-terminal residue" evidence="8">
    <location>
        <position position="473"/>
    </location>
</feature>
<dbReference type="AlphaFoldDB" id="D2VGW3"/>
<dbReference type="CDD" id="cd17316">
    <property type="entry name" value="MFS_SV2_like"/>
    <property type="match status" value="1"/>
</dbReference>
<feature type="transmembrane region" description="Helical" evidence="6">
    <location>
        <begin position="148"/>
        <end position="171"/>
    </location>
</feature>
<name>D2VGW3_NAEGR</name>
<dbReference type="FunCoup" id="D2VGW3">
    <property type="interactions" value="137"/>
</dbReference>
<evidence type="ECO:0000256" key="6">
    <source>
        <dbReference type="SAM" id="Phobius"/>
    </source>
</evidence>
<feature type="transmembrane region" description="Helical" evidence="6">
    <location>
        <begin position="413"/>
        <end position="435"/>
    </location>
</feature>
<feature type="transmembrane region" description="Helical" evidence="6">
    <location>
        <begin position="12"/>
        <end position="33"/>
    </location>
</feature>
<dbReference type="GeneID" id="8847882"/>
<feature type="transmembrane region" description="Helical" evidence="6">
    <location>
        <begin position="53"/>
        <end position="73"/>
    </location>
</feature>
<proteinExistence type="predicted"/>
<dbReference type="EMBL" id="GG738870">
    <property type="protein sequence ID" value="EFC44037.1"/>
    <property type="molecule type" value="Genomic_DNA"/>
</dbReference>
<dbReference type="Proteomes" id="UP000006671">
    <property type="component" value="Unassembled WGS sequence"/>
</dbReference>
<feature type="non-terminal residue" evidence="8">
    <location>
        <position position="1"/>
    </location>
</feature>
<dbReference type="GO" id="GO:0016020">
    <property type="term" value="C:membrane"/>
    <property type="evidence" value="ECO:0007669"/>
    <property type="project" value="UniProtKB-SubCell"/>
</dbReference>
<dbReference type="PROSITE" id="PS00216">
    <property type="entry name" value="SUGAR_TRANSPORT_1"/>
    <property type="match status" value="1"/>
</dbReference>
<dbReference type="PANTHER" id="PTHR23511">
    <property type="entry name" value="SYNAPTIC VESICLE GLYCOPROTEIN 2"/>
    <property type="match status" value="1"/>
</dbReference>
<dbReference type="VEuPathDB" id="AmoebaDB:NAEGRDRAFT_1151"/>
<feature type="domain" description="Major facilitator superfamily (MFS) profile" evidence="7">
    <location>
        <begin position="20"/>
        <end position="467"/>
    </location>
</feature>
<feature type="transmembrane region" description="Helical" evidence="6">
    <location>
        <begin position="330"/>
        <end position="348"/>
    </location>
</feature>
<feature type="transmembrane region" description="Helical" evidence="6">
    <location>
        <begin position="380"/>
        <end position="401"/>
    </location>
</feature>
<gene>
    <name evidence="8" type="ORF">NAEGRDRAFT_1151</name>
</gene>
<dbReference type="InterPro" id="IPR036259">
    <property type="entry name" value="MFS_trans_sf"/>
</dbReference>
<dbReference type="InterPro" id="IPR005828">
    <property type="entry name" value="MFS_sugar_transport-like"/>
</dbReference>
<evidence type="ECO:0000256" key="3">
    <source>
        <dbReference type="ARBA" id="ARBA00022692"/>
    </source>
</evidence>
<dbReference type="OrthoDB" id="4139357at2759"/>
<evidence type="ECO:0000256" key="2">
    <source>
        <dbReference type="ARBA" id="ARBA00022448"/>
    </source>
</evidence>
<evidence type="ECO:0000259" key="7">
    <source>
        <dbReference type="PROSITE" id="PS50850"/>
    </source>
</evidence>
<comment type="subcellular location">
    <subcellularLocation>
        <location evidence="1">Membrane</location>
        <topology evidence="1">Multi-pass membrane protein</topology>
    </subcellularLocation>
</comment>
<keyword evidence="4 6" id="KW-1133">Transmembrane helix</keyword>
<keyword evidence="9" id="KW-1185">Reference proteome</keyword>
<evidence type="ECO:0000256" key="4">
    <source>
        <dbReference type="ARBA" id="ARBA00022989"/>
    </source>
</evidence>
<dbReference type="OMA" id="RFQIEFH"/>
<evidence type="ECO:0000256" key="5">
    <source>
        <dbReference type="ARBA" id="ARBA00023136"/>
    </source>
</evidence>